<dbReference type="AlphaFoldDB" id="A0A917XPC6"/>
<keyword evidence="3" id="KW-1185">Reference proteome</keyword>
<organism evidence="2 3">
    <name type="scientific">Streptomyces fuscichromogenes</name>
    <dbReference type="NCBI Taxonomy" id="1324013"/>
    <lineage>
        <taxon>Bacteria</taxon>
        <taxon>Bacillati</taxon>
        <taxon>Actinomycetota</taxon>
        <taxon>Actinomycetes</taxon>
        <taxon>Kitasatosporales</taxon>
        <taxon>Streptomycetaceae</taxon>
        <taxon>Streptomyces</taxon>
    </lineage>
</organism>
<accession>A0A917XPC6</accession>
<dbReference type="InterPro" id="IPR023213">
    <property type="entry name" value="CAT-like_dom_sf"/>
</dbReference>
<dbReference type="Gene3D" id="3.30.559.30">
    <property type="entry name" value="Nonribosomal peptide synthetase, condensation domain"/>
    <property type="match status" value="1"/>
</dbReference>
<feature type="domain" description="Condensation" evidence="1">
    <location>
        <begin position="34"/>
        <end position="294"/>
    </location>
</feature>
<reference evidence="2" key="1">
    <citation type="journal article" date="2014" name="Int. J. Syst. Evol. Microbiol.">
        <title>Complete genome sequence of Corynebacterium casei LMG S-19264T (=DSM 44701T), isolated from a smear-ripened cheese.</title>
        <authorList>
            <consortium name="US DOE Joint Genome Institute (JGI-PGF)"/>
            <person name="Walter F."/>
            <person name="Albersmeier A."/>
            <person name="Kalinowski J."/>
            <person name="Ruckert C."/>
        </authorList>
    </citation>
    <scope>NUCLEOTIDE SEQUENCE</scope>
    <source>
        <strain evidence="2">CGMCC 4.7110</strain>
    </source>
</reference>
<dbReference type="GO" id="GO:0044550">
    <property type="term" value="P:secondary metabolite biosynthetic process"/>
    <property type="evidence" value="ECO:0007669"/>
    <property type="project" value="TreeGrafter"/>
</dbReference>
<evidence type="ECO:0000259" key="1">
    <source>
        <dbReference type="Pfam" id="PF00668"/>
    </source>
</evidence>
<dbReference type="SUPFAM" id="SSF52777">
    <property type="entry name" value="CoA-dependent acyltransferases"/>
    <property type="match status" value="2"/>
</dbReference>
<gene>
    <name evidence="2" type="ORF">GCM10011578_094090</name>
</gene>
<dbReference type="Proteomes" id="UP000653411">
    <property type="component" value="Unassembled WGS sequence"/>
</dbReference>
<comment type="caution">
    <text evidence="2">The sequence shown here is derived from an EMBL/GenBank/DDBJ whole genome shotgun (WGS) entry which is preliminary data.</text>
</comment>
<dbReference type="PANTHER" id="PTHR45527:SF1">
    <property type="entry name" value="FATTY ACID SYNTHASE"/>
    <property type="match status" value="1"/>
</dbReference>
<dbReference type="EMBL" id="BMML01000040">
    <property type="protein sequence ID" value="GGN43742.1"/>
    <property type="molecule type" value="Genomic_DNA"/>
</dbReference>
<reference evidence="2" key="2">
    <citation type="submission" date="2020-09" db="EMBL/GenBank/DDBJ databases">
        <authorList>
            <person name="Sun Q."/>
            <person name="Zhou Y."/>
        </authorList>
    </citation>
    <scope>NUCLEOTIDE SEQUENCE</scope>
    <source>
        <strain evidence="2">CGMCC 4.7110</strain>
    </source>
</reference>
<protein>
    <recommendedName>
        <fullName evidence="1">Condensation domain-containing protein</fullName>
    </recommendedName>
</protein>
<dbReference type="GO" id="GO:0043041">
    <property type="term" value="P:amino acid activation for nonribosomal peptide biosynthetic process"/>
    <property type="evidence" value="ECO:0007669"/>
    <property type="project" value="TreeGrafter"/>
</dbReference>
<dbReference type="InterPro" id="IPR001242">
    <property type="entry name" value="Condensation_dom"/>
</dbReference>
<dbReference type="GO" id="GO:0008610">
    <property type="term" value="P:lipid biosynthetic process"/>
    <property type="evidence" value="ECO:0007669"/>
    <property type="project" value="UniProtKB-ARBA"/>
</dbReference>
<evidence type="ECO:0000313" key="3">
    <source>
        <dbReference type="Proteomes" id="UP000653411"/>
    </source>
</evidence>
<proteinExistence type="predicted"/>
<dbReference type="PANTHER" id="PTHR45527">
    <property type="entry name" value="NONRIBOSOMAL PEPTIDE SYNTHETASE"/>
    <property type="match status" value="1"/>
</dbReference>
<dbReference type="GO" id="GO:0003824">
    <property type="term" value="F:catalytic activity"/>
    <property type="evidence" value="ECO:0007669"/>
    <property type="project" value="InterPro"/>
</dbReference>
<evidence type="ECO:0000313" key="2">
    <source>
        <dbReference type="EMBL" id="GGN43742.1"/>
    </source>
</evidence>
<name>A0A917XPC6_9ACTN</name>
<dbReference type="GO" id="GO:0031177">
    <property type="term" value="F:phosphopantetheine binding"/>
    <property type="evidence" value="ECO:0007669"/>
    <property type="project" value="TreeGrafter"/>
</dbReference>
<dbReference type="GO" id="GO:0005737">
    <property type="term" value="C:cytoplasm"/>
    <property type="evidence" value="ECO:0007669"/>
    <property type="project" value="TreeGrafter"/>
</dbReference>
<dbReference type="Pfam" id="PF00668">
    <property type="entry name" value="Condensation"/>
    <property type="match status" value="1"/>
</dbReference>
<sequence>MTASRAESSRGPTSLMEEARLTGEFADWHNLNYMVMWLTGDLDIAALRDAWWRICRRHDVLRRTYVSADEACTYDDALSDVELLTAETDAEAIELMRRFLGTPFSLDGPGFSRIAVVQRGDRRYLFGLAMDHIINDVVSWKHICADFIDFYDRALSGDAGGIRNENRYQSFASEQRRLFAGTWGKERRDFWRSYVEEFETYPPLFAVGAEHTGEYERRVITRELPSDARSRVQNFSRQSRVTPFAVVTSGVLTAMREVTGDPLAGISVNQHGRMLPRTARTAGLFVQSVPLHLGRQSMGPSETIQDVFLRTHDVFEYALPLLVAGRSWDESLMVPDKEPGLHVRLNEYPPSSEYLPPFTGTEAEYVELQFPGQKRWLETVVVMWNLFETGPQLVAHYNQNYFPDRAVEQLLEAAERFALQAGC</sequence>
<dbReference type="Gene3D" id="3.30.559.10">
    <property type="entry name" value="Chloramphenicol acetyltransferase-like domain"/>
    <property type="match status" value="1"/>
</dbReference>